<dbReference type="GO" id="GO:0016491">
    <property type="term" value="F:oxidoreductase activity"/>
    <property type="evidence" value="ECO:0007669"/>
    <property type="project" value="UniProtKB-KW"/>
</dbReference>
<evidence type="ECO:0000256" key="2">
    <source>
        <dbReference type="ARBA" id="ARBA00008472"/>
    </source>
</evidence>
<reference evidence="13 14" key="1">
    <citation type="journal article" date="2013" name="ISME J.">
        <title>Metabolic model for the filamentous 'Candidatus Microthrix parvicella' based on genomic and metagenomic analyses.</title>
        <authorList>
            <person name="Jon McIlroy S."/>
            <person name="Kristiansen R."/>
            <person name="Albertsen M."/>
            <person name="Michael Karst S."/>
            <person name="Rossetti S."/>
            <person name="Lund Nielsen J."/>
            <person name="Tandoi V."/>
            <person name="James Seviour R."/>
            <person name="Nielsen P.H."/>
        </authorList>
    </citation>
    <scope>NUCLEOTIDE SEQUENCE [LARGE SCALE GENOMIC DNA]</scope>
    <source>
        <strain evidence="13 14">RN1</strain>
    </source>
</reference>
<dbReference type="GO" id="GO:0030964">
    <property type="term" value="C:NADH dehydrogenase complex"/>
    <property type="evidence" value="ECO:0007669"/>
    <property type="project" value="TreeGrafter"/>
</dbReference>
<evidence type="ECO:0000256" key="11">
    <source>
        <dbReference type="RuleBase" id="RU003639"/>
    </source>
</evidence>
<dbReference type="eggNOG" id="COG0838">
    <property type="taxonomic scope" value="Bacteria"/>
</dbReference>
<sequence length="150" mass="16539">MGQFLPVLALVVLGALFAGVSSLMGRLLNPPQPNPRKNAPYECGIVDQVDTPSRFPVKFYLVAMIFIVFDIEIIFLFPFTQIFKELGGFGLGDILLFSATLFIPFLFLVSNGALDWGPLKRRGHSDIRVGAHRTTNTTVRRVGTEGREAA</sequence>
<evidence type="ECO:0000256" key="3">
    <source>
        <dbReference type="ARBA" id="ARBA00022448"/>
    </source>
</evidence>
<proteinExistence type="inferred from homology"/>
<evidence type="ECO:0000313" key="14">
    <source>
        <dbReference type="Proteomes" id="UP000018291"/>
    </source>
</evidence>
<comment type="similarity">
    <text evidence="2 11">Belongs to the complex I subunit 3 family.</text>
</comment>
<keyword evidence="9 11" id="KW-0520">NAD</keyword>
<evidence type="ECO:0000313" key="13">
    <source>
        <dbReference type="EMBL" id="CCM64695.1"/>
    </source>
</evidence>
<dbReference type="EC" id="7.1.1.-" evidence="11"/>
<organism evidence="13 14">
    <name type="scientific">Candidatus Neomicrothrix parvicella RN1</name>
    <dbReference type="NCBI Taxonomy" id="1229780"/>
    <lineage>
        <taxon>Bacteria</taxon>
        <taxon>Bacillati</taxon>
        <taxon>Actinomycetota</taxon>
        <taxon>Acidimicrobiia</taxon>
        <taxon>Acidimicrobiales</taxon>
        <taxon>Microthrixaceae</taxon>
        <taxon>Candidatus Neomicrothrix</taxon>
    </lineage>
</organism>
<accession>R4Z1Z5</accession>
<evidence type="ECO:0000256" key="6">
    <source>
        <dbReference type="ARBA" id="ARBA00022719"/>
    </source>
</evidence>
<dbReference type="InterPro" id="IPR000440">
    <property type="entry name" value="NADH_UbQ/plastoQ_OxRdtase_su3"/>
</dbReference>
<comment type="caution">
    <text evidence="13">The sequence shown here is derived from an EMBL/GenBank/DDBJ whole genome shotgun (WGS) entry which is preliminary data.</text>
</comment>
<evidence type="ECO:0000256" key="10">
    <source>
        <dbReference type="ARBA" id="ARBA00023136"/>
    </source>
</evidence>
<dbReference type="OrthoDB" id="9791970at2"/>
<dbReference type="RefSeq" id="WP_012228950.1">
    <property type="nucleotide sequence ID" value="NZ_HG422565.1"/>
</dbReference>
<keyword evidence="14" id="KW-1185">Reference proteome</keyword>
<comment type="subcellular location">
    <subcellularLocation>
        <location evidence="11">Cell membrane</location>
        <topology evidence="11">Multi-pass membrane protein</topology>
    </subcellularLocation>
    <subcellularLocation>
        <location evidence="1">Membrane</location>
    </subcellularLocation>
</comment>
<keyword evidence="5 11" id="KW-0812">Transmembrane</keyword>
<protein>
    <recommendedName>
        <fullName evidence="11">NADH-quinone oxidoreductase subunit</fullName>
        <ecNumber evidence="11">7.1.1.-</ecNumber>
    </recommendedName>
</protein>
<evidence type="ECO:0000256" key="5">
    <source>
        <dbReference type="ARBA" id="ARBA00022692"/>
    </source>
</evidence>
<keyword evidence="13" id="KW-0560">Oxidoreductase</keyword>
<keyword evidence="7" id="KW-1278">Translocase</keyword>
<keyword evidence="8 12" id="KW-1133">Transmembrane helix</keyword>
<dbReference type="Gene3D" id="1.20.58.1610">
    <property type="entry name" value="NADH:ubiquinone/plastoquinone oxidoreductase, chain 3"/>
    <property type="match status" value="1"/>
</dbReference>
<dbReference type="GO" id="GO:0048038">
    <property type="term" value="F:quinone binding"/>
    <property type="evidence" value="ECO:0007669"/>
    <property type="project" value="UniProtKB-KW"/>
</dbReference>
<dbReference type="STRING" id="1229780.BN381_450006"/>
<evidence type="ECO:0000256" key="1">
    <source>
        <dbReference type="ARBA" id="ARBA00004370"/>
    </source>
</evidence>
<dbReference type="Pfam" id="PF00507">
    <property type="entry name" value="Oxidored_q4"/>
    <property type="match status" value="1"/>
</dbReference>
<evidence type="ECO:0000256" key="12">
    <source>
        <dbReference type="SAM" id="Phobius"/>
    </source>
</evidence>
<dbReference type="PANTHER" id="PTHR11058">
    <property type="entry name" value="NADH-UBIQUINONE OXIDOREDUCTASE CHAIN 3"/>
    <property type="match status" value="1"/>
</dbReference>
<dbReference type="EMBL" id="CANL01000040">
    <property type="protein sequence ID" value="CCM64695.1"/>
    <property type="molecule type" value="Genomic_DNA"/>
</dbReference>
<evidence type="ECO:0000256" key="4">
    <source>
        <dbReference type="ARBA" id="ARBA00022475"/>
    </source>
</evidence>
<dbReference type="HOGENOM" id="CLU_119549_0_0_11"/>
<keyword evidence="6 11" id="KW-0874">Quinone</keyword>
<evidence type="ECO:0000256" key="7">
    <source>
        <dbReference type="ARBA" id="ARBA00022967"/>
    </source>
</evidence>
<dbReference type="AlphaFoldDB" id="R4Z1Z5"/>
<comment type="function">
    <text evidence="11">NDH-1 shuttles electrons from NADH, via FMN and iron-sulfur (Fe-S) centers, to quinones in the respiratory chain.</text>
</comment>
<dbReference type="Proteomes" id="UP000018291">
    <property type="component" value="Unassembled WGS sequence"/>
</dbReference>
<keyword evidence="3" id="KW-0813">Transport</keyword>
<feature type="transmembrane region" description="Helical" evidence="12">
    <location>
        <begin position="59"/>
        <end position="79"/>
    </location>
</feature>
<dbReference type="GO" id="GO:0008137">
    <property type="term" value="F:NADH dehydrogenase (ubiquinone) activity"/>
    <property type="evidence" value="ECO:0007669"/>
    <property type="project" value="InterPro"/>
</dbReference>
<evidence type="ECO:0000256" key="8">
    <source>
        <dbReference type="ARBA" id="ARBA00022989"/>
    </source>
</evidence>
<feature type="transmembrane region" description="Helical" evidence="12">
    <location>
        <begin position="86"/>
        <end position="109"/>
    </location>
</feature>
<name>R4Z1Z5_9ACTN</name>
<dbReference type="InterPro" id="IPR038430">
    <property type="entry name" value="NDAH_ubi_oxred_su3_sf"/>
</dbReference>
<evidence type="ECO:0000256" key="9">
    <source>
        <dbReference type="ARBA" id="ARBA00023027"/>
    </source>
</evidence>
<comment type="catalytic activity">
    <reaction evidence="11">
        <text>a quinone + NADH + 5 H(+)(in) = a quinol + NAD(+) + 4 H(+)(out)</text>
        <dbReference type="Rhea" id="RHEA:57888"/>
        <dbReference type="ChEBI" id="CHEBI:15378"/>
        <dbReference type="ChEBI" id="CHEBI:24646"/>
        <dbReference type="ChEBI" id="CHEBI:57540"/>
        <dbReference type="ChEBI" id="CHEBI:57945"/>
        <dbReference type="ChEBI" id="CHEBI:132124"/>
    </reaction>
</comment>
<keyword evidence="4" id="KW-1003">Cell membrane</keyword>
<dbReference type="GO" id="GO:0005886">
    <property type="term" value="C:plasma membrane"/>
    <property type="evidence" value="ECO:0007669"/>
    <property type="project" value="UniProtKB-SubCell"/>
</dbReference>
<gene>
    <name evidence="13" type="ORF">BN381_450006</name>
</gene>
<keyword evidence="10 12" id="KW-0472">Membrane</keyword>
<dbReference type="PANTHER" id="PTHR11058:SF22">
    <property type="entry name" value="NADH-QUINONE OXIDOREDUCTASE SUBUNIT A"/>
    <property type="match status" value="1"/>
</dbReference>